<dbReference type="Gene3D" id="3.30.160.800">
    <property type="match status" value="1"/>
</dbReference>
<evidence type="ECO:0000256" key="5">
    <source>
        <dbReference type="ARBA" id="ARBA00022806"/>
    </source>
</evidence>
<evidence type="ECO:0000256" key="1">
    <source>
        <dbReference type="ARBA" id="ARBA00022722"/>
    </source>
</evidence>
<dbReference type="SUPFAM" id="SSF52980">
    <property type="entry name" value="Restriction endonuclease-like"/>
    <property type="match status" value="1"/>
</dbReference>
<sequence length="1175" mass="132663">MPRFNASQQAAIDAQNQNILVSAAAGSGKTTVMVEKIKQTLIRQPDASISQFLVITFTKDAAQNMKDKLRTLLEDASQEGVEAAARALGEIETASISTIHSFCTQLLKEYNDNAGATMNPRVLKDTEKKRMLDECFTDAVEVILGKGSSFDAADKKAVSELLIAFSMEDLMKMVQDLYNVLMGIPNPFDFLQQIVQTPPYELWNQEILTAAELDVLGLEECLHKEEALMLSPLALPVFEAIVESDQEKVGAFLEAYEQAQTGAGKLALMQSAAKSFDKAPAPRGLDDETKAWKDAINDVRNEMKGTKGILATAAKRLESMLDEKNDQTNAVIQRELRGLELIVRETAKQYEQQKLEAGAIDYADMEQIAYSIMSDLDKRNELLAKYKYIYVDECQDVSGIQDAIIKSLTGPGHQFFMVGDIKQSIYGFRHAEPDLFEHERRTYSDDEAATERRIFFMDNYRSCRNVVDAVNEVFTEAMDRRITDMDYIPEDNLRCNLPGEFGPVDVILVKKGDEEADKLEAQCEAVGRYIQSVLTPTADTSSKQNYQYKDIVILVRTAKGTASTIVDHLKKMHIPAMYEGVPDFFGLAEVKSFLSLLTVIDNLHNDDALVGTLINTPFHFTDQELADIRLEKLEHVPFYEAFELCAGRNEKPIDQKCRKVADQLAAWRKVSEGMPVPDFVWWLMRETGTYAARGAYPDGKARQANLDALYQRALDGQKAGNMRLSDFVNDLREARETRQSDSDDHPAMGAGDNFVRVMTMHKSKGLEFPVVILMDLQKNLRRKRNDEKLRMNVSVSGGALGLYLPAIRRNRNSSMDSQGKDAFEMQALRKNISETTRLLYVAMTRAQQRLCLVGSVKDGEEDLWANETRAARIWKTRSMLDMIMPAVLKHLSLPDAGATKEDALWRLTCVSGKAIEETTDIADTVDEDMNRILSSDEPMLMYTPEAIEQTPLKTSVSTLTRQAPVISDEDSEETVEDKRKTEEAIRTFRLSSAASRPAFLEEEEAEAVNIGTATHRFLRLIDLDVFRQENVDMEQAVRSELERMKADGILTEDEARLIRLHGVASFLKSELGQRMLHSTDIRREATFTMRIDPHKPTMVQGIVDCAFKENGAWILIDYKTDKDTEETTFVPRHEQQMNWYREALERLTLIEVREMWLFALRAGVAYPVKRIDITA</sequence>
<dbReference type="PROSITE" id="PS51217">
    <property type="entry name" value="UVRD_HELICASE_CTER"/>
    <property type="match status" value="1"/>
</dbReference>
<dbReference type="GO" id="GO:0005524">
    <property type="term" value="F:ATP binding"/>
    <property type="evidence" value="ECO:0007669"/>
    <property type="project" value="UniProtKB-UniRule"/>
</dbReference>
<evidence type="ECO:0000256" key="14">
    <source>
        <dbReference type="PROSITE-ProRule" id="PRU00560"/>
    </source>
</evidence>
<keyword evidence="4 14" id="KW-0378">Hydrolase</keyword>
<dbReference type="Gene3D" id="3.40.50.300">
    <property type="entry name" value="P-loop containing nucleotide triphosphate hydrolases"/>
    <property type="match status" value="3"/>
</dbReference>
<evidence type="ECO:0000256" key="2">
    <source>
        <dbReference type="ARBA" id="ARBA00022741"/>
    </source>
</evidence>
<evidence type="ECO:0000256" key="12">
    <source>
        <dbReference type="ARBA" id="ARBA00034808"/>
    </source>
</evidence>
<evidence type="ECO:0000256" key="8">
    <source>
        <dbReference type="ARBA" id="ARBA00023125"/>
    </source>
</evidence>
<feature type="domain" description="UvrD-like helicase C-terminal" evidence="16">
    <location>
        <begin position="464"/>
        <end position="765"/>
    </location>
</feature>
<dbReference type="GO" id="GO:0003677">
    <property type="term" value="F:DNA binding"/>
    <property type="evidence" value="ECO:0007669"/>
    <property type="project" value="UniProtKB-KW"/>
</dbReference>
<proteinExistence type="predicted"/>
<comment type="catalytic activity">
    <reaction evidence="13">
        <text>ATP + H2O = ADP + phosphate + H(+)</text>
        <dbReference type="Rhea" id="RHEA:13065"/>
        <dbReference type="ChEBI" id="CHEBI:15377"/>
        <dbReference type="ChEBI" id="CHEBI:15378"/>
        <dbReference type="ChEBI" id="CHEBI:30616"/>
        <dbReference type="ChEBI" id="CHEBI:43474"/>
        <dbReference type="ChEBI" id="CHEBI:456216"/>
        <dbReference type="EC" id="5.6.2.4"/>
    </reaction>
</comment>
<keyword evidence="6" id="KW-0269">Exonuclease</keyword>
<keyword evidence="2 14" id="KW-0547">Nucleotide-binding</keyword>
<evidence type="ECO:0000259" key="16">
    <source>
        <dbReference type="PROSITE" id="PS51217"/>
    </source>
</evidence>
<dbReference type="Pfam" id="PF00580">
    <property type="entry name" value="UvrD-helicase"/>
    <property type="match status" value="1"/>
</dbReference>
<feature type="domain" description="UvrD-like helicase ATP-binding" evidence="15">
    <location>
        <begin position="2"/>
        <end position="463"/>
    </location>
</feature>
<name>W0FR85_9BACT</name>
<evidence type="ECO:0000256" key="10">
    <source>
        <dbReference type="ARBA" id="ARBA00023235"/>
    </source>
</evidence>
<feature type="binding site" evidence="14">
    <location>
        <begin position="23"/>
        <end position="30"/>
    </location>
    <ligand>
        <name>ATP</name>
        <dbReference type="ChEBI" id="CHEBI:30616"/>
    </ligand>
</feature>
<evidence type="ECO:0000256" key="11">
    <source>
        <dbReference type="ARBA" id="ARBA00034617"/>
    </source>
</evidence>
<evidence type="ECO:0000256" key="7">
    <source>
        <dbReference type="ARBA" id="ARBA00022840"/>
    </source>
</evidence>
<evidence type="ECO:0000256" key="6">
    <source>
        <dbReference type="ARBA" id="ARBA00022839"/>
    </source>
</evidence>
<dbReference type="InterPro" id="IPR038726">
    <property type="entry name" value="PDDEXK_AddAB-type"/>
</dbReference>
<evidence type="ECO:0000259" key="15">
    <source>
        <dbReference type="PROSITE" id="PS51198"/>
    </source>
</evidence>
<reference evidence="17" key="1">
    <citation type="journal article" date="2013" name="PLoS ONE">
        <title>Metagenomic insights into the carbohydrate-active enzymes carried by the microorganisms adhering to solid digesta in the rumen of cows.</title>
        <authorList>
            <person name="Wang L."/>
            <person name="Hatem A."/>
            <person name="Catalyurek U.V."/>
            <person name="Morrison M."/>
            <person name="Yu Z."/>
        </authorList>
    </citation>
    <scope>NUCLEOTIDE SEQUENCE</scope>
</reference>
<dbReference type="InterPro" id="IPR027417">
    <property type="entry name" value="P-loop_NTPase"/>
</dbReference>
<keyword evidence="5 14" id="KW-0347">Helicase</keyword>
<dbReference type="PROSITE" id="PS51198">
    <property type="entry name" value="UVRD_HELICASE_ATP_BIND"/>
    <property type="match status" value="1"/>
</dbReference>
<dbReference type="GO" id="GO:0043138">
    <property type="term" value="F:3'-5' DNA helicase activity"/>
    <property type="evidence" value="ECO:0007669"/>
    <property type="project" value="UniProtKB-EC"/>
</dbReference>
<dbReference type="Gene3D" id="3.90.320.10">
    <property type="match status" value="1"/>
</dbReference>
<evidence type="ECO:0000256" key="4">
    <source>
        <dbReference type="ARBA" id="ARBA00022801"/>
    </source>
</evidence>
<dbReference type="PANTHER" id="PTHR11070">
    <property type="entry name" value="UVRD / RECB / PCRA DNA HELICASE FAMILY MEMBER"/>
    <property type="match status" value="1"/>
</dbReference>
<keyword evidence="10" id="KW-0413">Isomerase</keyword>
<evidence type="ECO:0000256" key="13">
    <source>
        <dbReference type="ARBA" id="ARBA00048988"/>
    </source>
</evidence>
<dbReference type="PANTHER" id="PTHR11070:SF48">
    <property type="entry name" value="ATP-DEPENDENT HELICASE_NUCLEASE SUBUNIT A"/>
    <property type="match status" value="1"/>
</dbReference>
<dbReference type="GO" id="GO:0004527">
    <property type="term" value="F:exonuclease activity"/>
    <property type="evidence" value="ECO:0007669"/>
    <property type="project" value="UniProtKB-KW"/>
</dbReference>
<comment type="catalytic activity">
    <reaction evidence="11">
        <text>Couples ATP hydrolysis with the unwinding of duplex DNA by translocating in the 3'-5' direction.</text>
        <dbReference type="EC" id="5.6.2.4"/>
    </reaction>
</comment>
<accession>W0FR85</accession>
<keyword evidence="8" id="KW-0238">DNA-binding</keyword>
<dbReference type="GO" id="GO:0005829">
    <property type="term" value="C:cytosol"/>
    <property type="evidence" value="ECO:0007669"/>
    <property type="project" value="TreeGrafter"/>
</dbReference>
<dbReference type="AlphaFoldDB" id="W0FR85"/>
<keyword evidence="7 14" id="KW-0067">ATP-binding</keyword>
<dbReference type="EC" id="5.6.2.4" evidence="12"/>
<dbReference type="SUPFAM" id="SSF52540">
    <property type="entry name" value="P-loop containing nucleoside triphosphate hydrolases"/>
    <property type="match status" value="1"/>
</dbReference>
<dbReference type="Pfam" id="PF12705">
    <property type="entry name" value="PDDEXK_1"/>
    <property type="match status" value="1"/>
</dbReference>
<dbReference type="InterPro" id="IPR011335">
    <property type="entry name" value="Restrct_endonuc-II-like"/>
</dbReference>
<evidence type="ECO:0000256" key="3">
    <source>
        <dbReference type="ARBA" id="ARBA00022763"/>
    </source>
</evidence>
<dbReference type="EMBL" id="KC246832">
    <property type="protein sequence ID" value="AHF25352.1"/>
    <property type="molecule type" value="Genomic_DNA"/>
</dbReference>
<keyword evidence="3" id="KW-0227">DNA damage</keyword>
<dbReference type="InterPro" id="IPR014016">
    <property type="entry name" value="UvrD-like_ATP-bd"/>
</dbReference>
<dbReference type="InterPro" id="IPR000212">
    <property type="entry name" value="DNA_helicase_UvrD/REP"/>
</dbReference>
<dbReference type="Gene3D" id="1.10.486.10">
    <property type="entry name" value="PCRA, domain 4"/>
    <property type="match status" value="1"/>
</dbReference>
<dbReference type="InterPro" id="IPR011604">
    <property type="entry name" value="PDDEXK-like_dom_sf"/>
</dbReference>
<dbReference type="GO" id="GO:0033202">
    <property type="term" value="C:DNA helicase complex"/>
    <property type="evidence" value="ECO:0007669"/>
    <property type="project" value="TreeGrafter"/>
</dbReference>
<evidence type="ECO:0000256" key="9">
    <source>
        <dbReference type="ARBA" id="ARBA00023204"/>
    </source>
</evidence>
<organism evidence="17">
    <name type="scientific">uncultured bacterium Contig1625</name>
    <dbReference type="NCBI Taxonomy" id="1393476"/>
    <lineage>
        <taxon>Bacteria</taxon>
        <taxon>environmental samples</taxon>
    </lineage>
</organism>
<keyword evidence="1" id="KW-0540">Nuclease</keyword>
<evidence type="ECO:0000313" key="17">
    <source>
        <dbReference type="EMBL" id="AHF25352.1"/>
    </source>
</evidence>
<dbReference type="InterPro" id="IPR014017">
    <property type="entry name" value="DNA_helicase_UvrD-like_C"/>
</dbReference>
<dbReference type="GO" id="GO:0000725">
    <property type="term" value="P:recombinational repair"/>
    <property type="evidence" value="ECO:0007669"/>
    <property type="project" value="TreeGrafter"/>
</dbReference>
<protein>
    <recommendedName>
        <fullName evidence="12">DNA 3'-5' helicase</fullName>
        <ecNumber evidence="12">5.6.2.4</ecNumber>
    </recommendedName>
</protein>
<dbReference type="Pfam" id="PF13361">
    <property type="entry name" value="UvrD_C"/>
    <property type="match status" value="2"/>
</dbReference>
<keyword evidence="9" id="KW-0234">DNA repair</keyword>